<feature type="domain" description="Fe2OG dioxygenase" evidence="8">
    <location>
        <begin position="190"/>
        <end position="294"/>
    </location>
</feature>
<dbReference type="PANTHER" id="PTHR10209">
    <property type="entry name" value="OXIDOREDUCTASE, 2OG-FE II OXYGENASE FAMILY PROTEIN"/>
    <property type="match status" value="1"/>
</dbReference>
<dbReference type="EMBL" id="SHLA01000001">
    <property type="protein sequence ID" value="RZU63629.1"/>
    <property type="molecule type" value="Genomic_DNA"/>
</dbReference>
<protein>
    <submittedName>
        <fullName evidence="9">Isopenicillin N synthase-like dioxygenase</fullName>
    </submittedName>
</protein>
<evidence type="ECO:0000313" key="9">
    <source>
        <dbReference type="EMBL" id="RZU63629.1"/>
    </source>
</evidence>
<organism evidence="9 10">
    <name type="scientific">Zhihengliuella halotolerans</name>
    <dbReference type="NCBI Taxonomy" id="370736"/>
    <lineage>
        <taxon>Bacteria</taxon>
        <taxon>Bacillati</taxon>
        <taxon>Actinomycetota</taxon>
        <taxon>Actinomycetes</taxon>
        <taxon>Micrococcales</taxon>
        <taxon>Micrococcaceae</taxon>
        <taxon>Zhihengliuella</taxon>
    </lineage>
</organism>
<keyword evidence="5 7" id="KW-0408">Iron</keyword>
<evidence type="ECO:0000313" key="10">
    <source>
        <dbReference type="Proteomes" id="UP000292685"/>
    </source>
</evidence>
<dbReference type="PRINTS" id="PR00682">
    <property type="entry name" value="IPNSYNTHASE"/>
</dbReference>
<accession>A0A4Q8AIP5</accession>
<dbReference type="InterPro" id="IPR005123">
    <property type="entry name" value="Oxoglu/Fe-dep_dioxygenase_dom"/>
</dbReference>
<evidence type="ECO:0000256" key="1">
    <source>
        <dbReference type="ARBA" id="ARBA00004792"/>
    </source>
</evidence>
<dbReference type="Pfam" id="PF03171">
    <property type="entry name" value="2OG-FeII_Oxy"/>
    <property type="match status" value="1"/>
</dbReference>
<evidence type="ECO:0000256" key="4">
    <source>
        <dbReference type="ARBA" id="ARBA00023002"/>
    </source>
</evidence>
<dbReference type="InterPro" id="IPR027443">
    <property type="entry name" value="IPNS-like_sf"/>
</dbReference>
<dbReference type="Gene3D" id="2.60.120.330">
    <property type="entry name" value="B-lactam Antibiotic, Isopenicillin N Synthase, Chain"/>
    <property type="match status" value="1"/>
</dbReference>
<dbReference type="Pfam" id="PF14226">
    <property type="entry name" value="DIOX_N"/>
    <property type="match status" value="1"/>
</dbReference>
<dbReference type="GO" id="GO:0017000">
    <property type="term" value="P:antibiotic biosynthetic process"/>
    <property type="evidence" value="ECO:0007669"/>
    <property type="project" value="UniProtKB-KW"/>
</dbReference>
<sequence>MQGRATIGLNLTFMTTPRTSVPVLDLSSARAADGRFNPEFIDALRDAAHHVGFFQITGYGARNGQTAELLDTVARFFALPLADRLALDNRNSAQFRGYTRLGKEVTRGRADSREQIDFGPERPIVDPVPEGRSFFKLQGPNQWPASFPDLERAATEWAGLMSRVGAELLAAIAVALGLNEDHFDEPFADTPAWMAKLVHYVGGQVPEAGNQGVGAHADYGFVTLLLQDTVGGLEVQPYGQDEWITVEPIEGALVVNLGEMLEVATDGYLMATIHRVTAPPAGVDRYSVPFFWSPRLDAVIEEVELPAALAADARGVSDDPENPMLSSYGANVLKGFLRAHPETAARHYPELSAG</sequence>
<evidence type="ECO:0000256" key="5">
    <source>
        <dbReference type="ARBA" id="ARBA00023004"/>
    </source>
</evidence>
<dbReference type="Proteomes" id="UP000292685">
    <property type="component" value="Unassembled WGS sequence"/>
</dbReference>
<keyword evidence="10" id="KW-1185">Reference proteome</keyword>
<comment type="pathway">
    <text evidence="1">Antibiotic biosynthesis.</text>
</comment>
<dbReference type="AlphaFoldDB" id="A0A4Q8AIP5"/>
<evidence type="ECO:0000256" key="6">
    <source>
        <dbReference type="ARBA" id="ARBA00023194"/>
    </source>
</evidence>
<dbReference type="GO" id="GO:0051213">
    <property type="term" value="F:dioxygenase activity"/>
    <property type="evidence" value="ECO:0007669"/>
    <property type="project" value="UniProtKB-KW"/>
</dbReference>
<evidence type="ECO:0000259" key="8">
    <source>
        <dbReference type="PROSITE" id="PS51471"/>
    </source>
</evidence>
<evidence type="ECO:0000256" key="2">
    <source>
        <dbReference type="ARBA" id="ARBA00008056"/>
    </source>
</evidence>
<proteinExistence type="inferred from homology"/>
<keyword evidence="9" id="KW-0223">Dioxygenase</keyword>
<dbReference type="SUPFAM" id="SSF51197">
    <property type="entry name" value="Clavaminate synthase-like"/>
    <property type="match status" value="1"/>
</dbReference>
<keyword evidence="6" id="KW-0045">Antibiotic biosynthesis</keyword>
<dbReference type="PROSITE" id="PS51471">
    <property type="entry name" value="FE2OG_OXY"/>
    <property type="match status" value="1"/>
</dbReference>
<dbReference type="GO" id="GO:0046872">
    <property type="term" value="F:metal ion binding"/>
    <property type="evidence" value="ECO:0007669"/>
    <property type="project" value="UniProtKB-KW"/>
</dbReference>
<keyword evidence="4 7" id="KW-0560">Oxidoreductase</keyword>
<comment type="similarity">
    <text evidence="2 7">Belongs to the iron/ascorbate-dependent oxidoreductase family.</text>
</comment>
<dbReference type="PANTHER" id="PTHR10209:SF885">
    <property type="entry name" value="2OG-FE(II) OXYGENASE FAMILY, PUTATIVE (AFU_ORTHOLOGUE AFUA_2G00750)-RELATED"/>
    <property type="match status" value="1"/>
</dbReference>
<evidence type="ECO:0000256" key="7">
    <source>
        <dbReference type="RuleBase" id="RU003682"/>
    </source>
</evidence>
<keyword evidence="3 7" id="KW-0479">Metal-binding</keyword>
<name>A0A4Q8AIP5_9MICC</name>
<reference evidence="9 10" key="1">
    <citation type="submission" date="2019-02" db="EMBL/GenBank/DDBJ databases">
        <title>Sequencing the genomes of 1000 actinobacteria strains.</title>
        <authorList>
            <person name="Klenk H.-P."/>
        </authorList>
    </citation>
    <scope>NUCLEOTIDE SEQUENCE [LARGE SCALE GENOMIC DNA]</scope>
    <source>
        <strain evidence="9 10">DSM 17364</strain>
    </source>
</reference>
<evidence type="ECO:0000256" key="3">
    <source>
        <dbReference type="ARBA" id="ARBA00022723"/>
    </source>
</evidence>
<comment type="caution">
    <text evidence="9">The sequence shown here is derived from an EMBL/GenBank/DDBJ whole genome shotgun (WGS) entry which is preliminary data.</text>
</comment>
<dbReference type="InterPro" id="IPR026992">
    <property type="entry name" value="DIOX_N"/>
</dbReference>
<gene>
    <name evidence="9" type="ORF">EV380_3253</name>
</gene>
<dbReference type="InterPro" id="IPR044861">
    <property type="entry name" value="IPNS-like_FE2OG_OXY"/>
</dbReference>